<feature type="region of interest" description="Disordered" evidence="1">
    <location>
        <begin position="21"/>
        <end position="56"/>
    </location>
</feature>
<sequence length="118" mass="12860">LINVTQRLRLNASSPLLVGRTPEAAHSGGAKRLCQTSGHCQEPHDPPIPRLLQPGSYRENKSSFGDFFILQMLNLIRKEKVILRGLGKMGGEKGGGGQRQLLQERADSNGALKCDAEK</sequence>
<dbReference type="Proteomes" id="UP001228049">
    <property type="component" value="Unassembled WGS sequence"/>
</dbReference>
<feature type="compositionally biased region" description="Gly residues" evidence="1">
    <location>
        <begin position="89"/>
        <end position="98"/>
    </location>
</feature>
<feature type="non-terminal residue" evidence="2">
    <location>
        <position position="118"/>
    </location>
</feature>
<dbReference type="AlphaFoldDB" id="A0AAD9FDF4"/>
<name>A0AAD9FDF4_DISEL</name>
<evidence type="ECO:0000256" key="1">
    <source>
        <dbReference type="SAM" id="MobiDB-lite"/>
    </source>
</evidence>
<feature type="non-terminal residue" evidence="2">
    <location>
        <position position="1"/>
    </location>
</feature>
<organism evidence="2 3">
    <name type="scientific">Dissostichus eleginoides</name>
    <name type="common">Patagonian toothfish</name>
    <name type="synonym">Dissostichus amissus</name>
    <dbReference type="NCBI Taxonomy" id="100907"/>
    <lineage>
        <taxon>Eukaryota</taxon>
        <taxon>Metazoa</taxon>
        <taxon>Chordata</taxon>
        <taxon>Craniata</taxon>
        <taxon>Vertebrata</taxon>
        <taxon>Euteleostomi</taxon>
        <taxon>Actinopterygii</taxon>
        <taxon>Neopterygii</taxon>
        <taxon>Teleostei</taxon>
        <taxon>Neoteleostei</taxon>
        <taxon>Acanthomorphata</taxon>
        <taxon>Eupercaria</taxon>
        <taxon>Perciformes</taxon>
        <taxon>Notothenioidei</taxon>
        <taxon>Nototheniidae</taxon>
        <taxon>Dissostichus</taxon>
    </lineage>
</organism>
<accession>A0AAD9FDF4</accession>
<evidence type="ECO:0000313" key="3">
    <source>
        <dbReference type="Proteomes" id="UP001228049"/>
    </source>
</evidence>
<proteinExistence type="predicted"/>
<feature type="region of interest" description="Disordered" evidence="1">
    <location>
        <begin position="89"/>
        <end position="118"/>
    </location>
</feature>
<reference evidence="2" key="1">
    <citation type="submission" date="2023-04" db="EMBL/GenBank/DDBJ databases">
        <title>Chromosome-level genome of Chaenocephalus aceratus.</title>
        <authorList>
            <person name="Park H."/>
        </authorList>
    </citation>
    <scope>NUCLEOTIDE SEQUENCE</scope>
    <source>
        <strain evidence="2">DE</strain>
        <tissue evidence="2">Muscle</tissue>
    </source>
</reference>
<dbReference type="EMBL" id="JASDAP010000009">
    <property type="protein sequence ID" value="KAK1897201.1"/>
    <property type="molecule type" value="Genomic_DNA"/>
</dbReference>
<protein>
    <submittedName>
        <fullName evidence="2">Biopolymer transport protein ExbB like</fullName>
    </submittedName>
</protein>
<keyword evidence="3" id="KW-1185">Reference proteome</keyword>
<comment type="caution">
    <text evidence="2">The sequence shown here is derived from an EMBL/GenBank/DDBJ whole genome shotgun (WGS) entry which is preliminary data.</text>
</comment>
<gene>
    <name evidence="2" type="ORF">KUDE01_016738</name>
</gene>
<evidence type="ECO:0000313" key="2">
    <source>
        <dbReference type="EMBL" id="KAK1897201.1"/>
    </source>
</evidence>